<evidence type="ECO:0000313" key="2">
    <source>
        <dbReference type="EMBL" id="CUO84108.1"/>
    </source>
</evidence>
<dbReference type="Proteomes" id="UP000095594">
    <property type="component" value="Unassembled WGS sequence"/>
</dbReference>
<dbReference type="RefSeq" id="WP_055266920.1">
    <property type="nucleotide sequence ID" value="NZ_CABIXQ010000017.1"/>
</dbReference>
<dbReference type="InterPro" id="IPR036237">
    <property type="entry name" value="Xyl_isomerase-like_sf"/>
</dbReference>
<gene>
    <name evidence="2" type="ORF">ERS852471_02434</name>
</gene>
<proteinExistence type="predicted"/>
<keyword evidence="2" id="KW-0413">Isomerase</keyword>
<dbReference type="SUPFAM" id="SSF51658">
    <property type="entry name" value="Xylose isomerase-like"/>
    <property type="match status" value="1"/>
</dbReference>
<dbReference type="Pfam" id="PF01261">
    <property type="entry name" value="AP_endonuc_2"/>
    <property type="match status" value="1"/>
</dbReference>
<evidence type="ECO:0000313" key="3">
    <source>
        <dbReference type="Proteomes" id="UP000095594"/>
    </source>
</evidence>
<dbReference type="GO" id="GO:0016853">
    <property type="term" value="F:isomerase activity"/>
    <property type="evidence" value="ECO:0007669"/>
    <property type="project" value="UniProtKB-KW"/>
</dbReference>
<reference evidence="2 3" key="1">
    <citation type="submission" date="2015-09" db="EMBL/GenBank/DDBJ databases">
        <authorList>
            <consortium name="Pathogen Informatics"/>
        </authorList>
    </citation>
    <scope>NUCLEOTIDE SEQUENCE [LARGE SCALE GENOMIC DNA]</scope>
    <source>
        <strain evidence="2 3">2789STDY5834856</strain>
    </source>
</reference>
<sequence>MGKIYVSQLFSDVEVFELLKDKDIGIEIIEFGIGSVLDKEDNGLSDYLSRMGDSIKNRNLSLHGPFLDLNPASFDSLVRSATMQRFNQVYSVAKKLNADRIIFHSCFYEDIYFKEAYVTNSIEFWKEFLADKDESIKIHIENVLEKSMDHLVEVVEGVNNDNLTICLDIGHANCYSDVPVEEWIKSLGNKIGHIHLHNNYGIKDTHEGLNKGNMDICYLLHKINEYCCNPSMTIEINDYYEINSSIEVLNKFL</sequence>
<dbReference type="InterPro" id="IPR050312">
    <property type="entry name" value="IolE/XylAMocC-like"/>
</dbReference>
<evidence type="ECO:0000259" key="1">
    <source>
        <dbReference type="Pfam" id="PF01261"/>
    </source>
</evidence>
<dbReference type="AlphaFoldDB" id="A0A174IFI1"/>
<dbReference type="InterPro" id="IPR013022">
    <property type="entry name" value="Xyl_isomerase-like_TIM-brl"/>
</dbReference>
<organism evidence="2 3">
    <name type="scientific">Clostridium disporicum</name>
    <dbReference type="NCBI Taxonomy" id="84024"/>
    <lineage>
        <taxon>Bacteria</taxon>
        <taxon>Bacillati</taxon>
        <taxon>Bacillota</taxon>
        <taxon>Clostridia</taxon>
        <taxon>Eubacteriales</taxon>
        <taxon>Clostridiaceae</taxon>
        <taxon>Clostridium</taxon>
    </lineage>
</organism>
<protein>
    <submittedName>
        <fullName evidence="2">Xylose isomerase domain-containing protein TIM barrel</fullName>
    </submittedName>
</protein>
<name>A0A174IFI1_9CLOT</name>
<accession>A0A174IFI1</accession>
<dbReference type="PANTHER" id="PTHR12110:SF21">
    <property type="entry name" value="XYLOSE ISOMERASE-LIKE TIM BARREL DOMAIN-CONTAINING PROTEIN"/>
    <property type="match status" value="1"/>
</dbReference>
<dbReference type="Gene3D" id="3.20.20.150">
    <property type="entry name" value="Divalent-metal-dependent TIM barrel enzymes"/>
    <property type="match status" value="1"/>
</dbReference>
<feature type="domain" description="Xylose isomerase-like TIM barrel" evidence="1">
    <location>
        <begin position="22"/>
        <end position="239"/>
    </location>
</feature>
<dbReference type="EMBL" id="CYZX01000017">
    <property type="protein sequence ID" value="CUO84108.1"/>
    <property type="molecule type" value="Genomic_DNA"/>
</dbReference>
<dbReference type="PANTHER" id="PTHR12110">
    <property type="entry name" value="HYDROXYPYRUVATE ISOMERASE"/>
    <property type="match status" value="1"/>
</dbReference>
<dbReference type="OrthoDB" id="9801960at2"/>